<evidence type="ECO:0000313" key="7">
    <source>
        <dbReference type="EMBL" id="CBW27864.1"/>
    </source>
</evidence>
<dbReference type="KEGG" id="bmx:BMS_3107"/>
<evidence type="ECO:0000259" key="6">
    <source>
        <dbReference type="PROSITE" id="PS51918"/>
    </source>
</evidence>
<dbReference type="AlphaFoldDB" id="E1WZH5"/>
<dbReference type="STRING" id="862908.BMS_3107"/>
<evidence type="ECO:0000256" key="4">
    <source>
        <dbReference type="ARBA" id="ARBA00023004"/>
    </source>
</evidence>
<keyword evidence="2" id="KW-0949">S-adenosyl-L-methionine</keyword>
<evidence type="ECO:0000256" key="1">
    <source>
        <dbReference type="ARBA" id="ARBA00001966"/>
    </source>
</evidence>
<protein>
    <submittedName>
        <fullName evidence="7">Heme/metallo cofactor biosynthesis related protein</fullName>
    </submittedName>
</protein>
<dbReference type="GO" id="GO:0051536">
    <property type="term" value="F:iron-sulfur cluster binding"/>
    <property type="evidence" value="ECO:0007669"/>
    <property type="project" value="UniProtKB-KW"/>
</dbReference>
<dbReference type="Pfam" id="PF04055">
    <property type="entry name" value="Radical_SAM"/>
    <property type="match status" value="1"/>
</dbReference>
<dbReference type="InterPro" id="IPR058240">
    <property type="entry name" value="rSAM_sf"/>
</dbReference>
<dbReference type="SUPFAM" id="SSF102114">
    <property type="entry name" value="Radical SAM enzymes"/>
    <property type="match status" value="1"/>
</dbReference>
<dbReference type="InterPro" id="IPR013785">
    <property type="entry name" value="Aldolase_TIM"/>
</dbReference>
<dbReference type="CDD" id="cd01335">
    <property type="entry name" value="Radical_SAM"/>
    <property type="match status" value="1"/>
</dbReference>
<dbReference type="PANTHER" id="PTHR11228:SF34">
    <property type="entry name" value="TUNGSTEN-CONTAINING ALDEHYDE FERREDOXIN OXIDOREDUCTASE COFACTOR MODIFYING PROTEIN"/>
    <property type="match status" value="1"/>
</dbReference>
<sequence>MTLDIKHLLRPLFNLYSMMFGFAAKWLHPIFPFTPLRLSVYITKKCNLTCPHCYTKDALNTPEPNSLSFDEWKKIVDTIPRNTVIDFCGGEIFFSKHMLPLLEYMSRKKRLISIITNGTTMTESHIDRFIDQKITYYMTSIDGMEVFHDKLRGKEGTFKRATDMLRYMQNRKKQRGATYPITCIKTVITPDNYKDIPALLDFAENDLGVENIQFCLVYNNKNRMVFDTFSDYNLISGFEGNTFEYPEESKAGVKETLKYIIEYKKKSKMFIGLDPRLPKDEMILDYLDNQNNFGVKNCNRHWSEYFLHYDGQLTSCITYNLGNIRDVNYDVRKVLGQKKVKSFLKYMDSQMPFIEECRSCCKGDHHPK</sequence>
<dbReference type="Gene3D" id="3.20.20.70">
    <property type="entry name" value="Aldolase class I"/>
    <property type="match status" value="1"/>
</dbReference>
<dbReference type="Proteomes" id="UP000008963">
    <property type="component" value="Chromosome"/>
</dbReference>
<dbReference type="eggNOG" id="COG0535">
    <property type="taxonomic scope" value="Bacteria"/>
</dbReference>
<name>E1WZH5_HALMS</name>
<keyword evidence="8" id="KW-1185">Reference proteome</keyword>
<dbReference type="SFLD" id="SFLDG01067">
    <property type="entry name" value="SPASM/twitch_domain_containing"/>
    <property type="match status" value="1"/>
</dbReference>
<dbReference type="EMBL" id="FQ312005">
    <property type="protein sequence ID" value="CBW27864.1"/>
    <property type="molecule type" value="Genomic_DNA"/>
</dbReference>
<dbReference type="PROSITE" id="PS51918">
    <property type="entry name" value="RADICAL_SAM"/>
    <property type="match status" value="1"/>
</dbReference>
<keyword evidence="3" id="KW-0479">Metal-binding</keyword>
<dbReference type="InterPro" id="IPR050377">
    <property type="entry name" value="Radical_SAM_PqqE_MftC-like"/>
</dbReference>
<reference evidence="8" key="1">
    <citation type="journal article" date="2013" name="ISME J.">
        <title>A small predatory core genome in the divergent marine Bacteriovorax marinus SJ and the terrestrial Bdellovibrio bacteriovorus.</title>
        <authorList>
            <person name="Crossman L.C."/>
            <person name="Chen H."/>
            <person name="Cerdeno-Tarraga A.M."/>
            <person name="Brooks K."/>
            <person name="Quail M.A."/>
            <person name="Pineiro S.A."/>
            <person name="Hobley L."/>
            <person name="Sockett R.E."/>
            <person name="Bentley S.D."/>
            <person name="Parkhill J."/>
            <person name="Williams H.N."/>
            <person name="Stine O.C."/>
        </authorList>
    </citation>
    <scope>NUCLEOTIDE SEQUENCE [LARGE SCALE GENOMIC DNA]</scope>
    <source>
        <strain evidence="8">ATCC BAA-682 / DSM 15412 / SJ</strain>
    </source>
</reference>
<evidence type="ECO:0000313" key="8">
    <source>
        <dbReference type="Proteomes" id="UP000008963"/>
    </source>
</evidence>
<keyword evidence="5" id="KW-0411">Iron-sulfur</keyword>
<evidence type="ECO:0000256" key="5">
    <source>
        <dbReference type="ARBA" id="ARBA00023014"/>
    </source>
</evidence>
<accession>E1WZH5</accession>
<organism evidence="7 8">
    <name type="scientific">Halobacteriovorax marinus (strain ATCC BAA-682 / DSM 15412 / SJ)</name>
    <name type="common">Bacteriovorax marinus</name>
    <dbReference type="NCBI Taxonomy" id="862908"/>
    <lineage>
        <taxon>Bacteria</taxon>
        <taxon>Pseudomonadati</taxon>
        <taxon>Bdellovibrionota</taxon>
        <taxon>Bacteriovoracia</taxon>
        <taxon>Bacteriovoracales</taxon>
        <taxon>Halobacteriovoraceae</taxon>
        <taxon>Halobacteriovorax</taxon>
    </lineage>
</organism>
<gene>
    <name evidence="7" type="ordered locus">BMS_3107</name>
</gene>
<dbReference type="GO" id="GO:0046872">
    <property type="term" value="F:metal ion binding"/>
    <property type="evidence" value="ECO:0007669"/>
    <property type="project" value="UniProtKB-KW"/>
</dbReference>
<dbReference type="PATRIC" id="fig|862908.3.peg.2970"/>
<dbReference type="HOGENOM" id="CLU_009273_4_1_7"/>
<dbReference type="SFLD" id="SFLDS00029">
    <property type="entry name" value="Radical_SAM"/>
    <property type="match status" value="1"/>
</dbReference>
<dbReference type="PANTHER" id="PTHR11228">
    <property type="entry name" value="RADICAL SAM DOMAIN PROTEIN"/>
    <property type="match status" value="1"/>
</dbReference>
<dbReference type="GO" id="GO:0003824">
    <property type="term" value="F:catalytic activity"/>
    <property type="evidence" value="ECO:0007669"/>
    <property type="project" value="InterPro"/>
</dbReference>
<evidence type="ECO:0000256" key="2">
    <source>
        <dbReference type="ARBA" id="ARBA00022691"/>
    </source>
</evidence>
<comment type="cofactor">
    <cofactor evidence="1">
        <name>[4Fe-4S] cluster</name>
        <dbReference type="ChEBI" id="CHEBI:49883"/>
    </cofactor>
</comment>
<feature type="domain" description="Radical SAM core" evidence="6">
    <location>
        <begin position="32"/>
        <end position="274"/>
    </location>
</feature>
<proteinExistence type="predicted"/>
<evidence type="ECO:0000256" key="3">
    <source>
        <dbReference type="ARBA" id="ARBA00022723"/>
    </source>
</evidence>
<keyword evidence="4" id="KW-0408">Iron</keyword>
<dbReference type="InterPro" id="IPR007197">
    <property type="entry name" value="rSAM"/>
</dbReference>